<dbReference type="EMBL" id="NSGR01000010">
    <property type="protein sequence ID" value="PCH10745.1"/>
    <property type="molecule type" value="Genomic_DNA"/>
</dbReference>
<dbReference type="GeneID" id="61421454"/>
<evidence type="ECO:0000313" key="1">
    <source>
        <dbReference type="EMBL" id="MDT2731884.1"/>
    </source>
</evidence>
<dbReference type="eggNOG" id="COG4898">
    <property type="taxonomic scope" value="Bacteria"/>
</dbReference>
<dbReference type="InterPro" id="IPR023204">
    <property type="entry name" value="SP1917_dom_sf"/>
</dbReference>
<reference evidence="2 3" key="1">
    <citation type="submission" date="2016-06" db="EMBL/GenBank/DDBJ databases">
        <authorList>
            <person name="Haines A.N."/>
            <person name="Council K.R."/>
        </authorList>
    </citation>
    <scope>NUCLEOTIDE SEQUENCE [LARGE SCALE GENOMIC DNA]</scope>
    <source>
        <strain evidence="2 3">SP158-29</strain>
    </source>
</reference>
<dbReference type="Gene3D" id="1.10.8.290">
    <property type="entry name" value="uncharacterized protein sp1917 domain"/>
    <property type="match status" value="1"/>
</dbReference>
<dbReference type="AlphaFoldDB" id="A0A0E2UB08"/>
<dbReference type="EMBL" id="JARQAG010000008">
    <property type="protein sequence ID" value="MDT2731884.1"/>
    <property type="molecule type" value="Genomic_DNA"/>
</dbReference>
<dbReference type="RefSeq" id="WP_003105842.1">
    <property type="nucleotide sequence ID" value="NZ_BAWT01000004.1"/>
</dbReference>
<gene>
    <name evidence="2" type="ORF">A9Y57_02035</name>
    <name evidence="1" type="ORF">P7G31_06445</name>
</gene>
<evidence type="ECO:0000313" key="2">
    <source>
        <dbReference type="EMBL" id="PCH10745.1"/>
    </source>
</evidence>
<accession>A0A0E2UB08</accession>
<protein>
    <submittedName>
        <fullName evidence="1">DUF2200 family protein</fullName>
    </submittedName>
</protein>
<dbReference type="Pfam" id="PF09966">
    <property type="entry name" value="DUF2200"/>
    <property type="match status" value="1"/>
</dbReference>
<reference evidence="1" key="2">
    <citation type="submission" date="2023-03" db="EMBL/GenBank/DDBJ databases">
        <authorList>
            <person name="Shen W."/>
            <person name="Cai J."/>
        </authorList>
    </citation>
    <scope>NUCLEOTIDE SEQUENCE</scope>
    <source>
        <strain evidence="1">P82-2</strain>
    </source>
</reference>
<sequence length="118" mass="13492">MSHKVFQMSFQSIYKALVAKVERKGGQAQNVDAIIEWLMGYSADQVAQLNQSDTTYGEFLEQAPSYNPLRQNITGKICGVQIETIEDDQTQKMRQLDKLVDWLAKGKSPQQVFDKYDK</sequence>
<evidence type="ECO:0000313" key="3">
    <source>
        <dbReference type="Proteomes" id="UP000217465"/>
    </source>
</evidence>
<dbReference type="OMA" id="VYPHYVT"/>
<dbReference type="Proteomes" id="UP001180515">
    <property type="component" value="Unassembled WGS sequence"/>
</dbReference>
<proteinExistence type="predicted"/>
<name>A0A0E2UB08_9STRE</name>
<comment type="caution">
    <text evidence="2">The sequence shown here is derived from an EMBL/GenBank/DDBJ whole genome shotgun (WGS) entry which is preliminary data.</text>
</comment>
<dbReference type="Proteomes" id="UP000217465">
    <property type="component" value="Unassembled WGS sequence"/>
</dbReference>
<dbReference type="OrthoDB" id="3192540at2"/>
<dbReference type="InterPro" id="IPR014580">
    <property type="entry name" value="UCP033199"/>
</dbReference>
<organism evidence="2 3">
    <name type="scientific">Streptococcus parauberis</name>
    <dbReference type="NCBI Taxonomy" id="1348"/>
    <lineage>
        <taxon>Bacteria</taxon>
        <taxon>Bacillati</taxon>
        <taxon>Bacillota</taxon>
        <taxon>Bacilli</taxon>
        <taxon>Lactobacillales</taxon>
        <taxon>Streptococcaceae</taxon>
        <taxon>Streptococcus</taxon>
    </lineage>
</organism>